<evidence type="ECO:0000256" key="3">
    <source>
        <dbReference type="ARBA" id="ARBA00012379"/>
    </source>
</evidence>
<evidence type="ECO:0000256" key="1">
    <source>
        <dbReference type="ARBA" id="ARBA00005142"/>
    </source>
</evidence>
<reference evidence="6 7" key="1">
    <citation type="journal article" date="2017" name="Gigascience">
        <title>Genome sequence of the small brown planthopper, Laodelphax striatellus.</title>
        <authorList>
            <person name="Zhu J."/>
            <person name="Jiang F."/>
            <person name="Wang X."/>
            <person name="Yang P."/>
            <person name="Bao Y."/>
            <person name="Zhao W."/>
            <person name="Wang W."/>
            <person name="Lu H."/>
            <person name="Wang Q."/>
            <person name="Cui N."/>
            <person name="Li J."/>
            <person name="Chen X."/>
            <person name="Luo L."/>
            <person name="Yu J."/>
            <person name="Kang L."/>
            <person name="Cui F."/>
        </authorList>
    </citation>
    <scope>NUCLEOTIDE SEQUENCE [LARGE SCALE GENOMIC DNA]</scope>
    <source>
        <strain evidence="6">Lst14</strain>
    </source>
</reference>
<dbReference type="GO" id="GO:0004170">
    <property type="term" value="F:dUTP diphosphatase activity"/>
    <property type="evidence" value="ECO:0007669"/>
    <property type="project" value="UniProtKB-EC"/>
</dbReference>
<dbReference type="InterPro" id="IPR029054">
    <property type="entry name" value="dUTPase-like"/>
</dbReference>
<dbReference type="GO" id="GO:0046081">
    <property type="term" value="P:dUTP catabolic process"/>
    <property type="evidence" value="ECO:0007669"/>
    <property type="project" value="InterPro"/>
</dbReference>
<keyword evidence="4" id="KW-0546">Nucleotide metabolism</keyword>
<dbReference type="SMR" id="A0A482WUT0"/>
<dbReference type="Proteomes" id="UP000291343">
    <property type="component" value="Unassembled WGS sequence"/>
</dbReference>
<dbReference type="OrthoDB" id="419889at2759"/>
<dbReference type="AlphaFoldDB" id="A0A482WUT0"/>
<keyword evidence="7" id="KW-1185">Reference proteome</keyword>
<evidence type="ECO:0000313" key="7">
    <source>
        <dbReference type="Proteomes" id="UP000291343"/>
    </source>
</evidence>
<sequence length="86" mass="9294">MNAETRLPQQITELFNAAAVARSLARLKSTSGIGGAYDCIVPAQGKELVKTDLQINLPEGCYGRIAPRSGLSWKNHLDVGESLLRL</sequence>
<proteinExistence type="inferred from homology"/>
<evidence type="ECO:0000256" key="2">
    <source>
        <dbReference type="ARBA" id="ARBA00006581"/>
    </source>
</evidence>
<dbReference type="GO" id="GO:0006226">
    <property type="term" value="P:dUMP biosynthetic process"/>
    <property type="evidence" value="ECO:0007669"/>
    <property type="project" value="InterPro"/>
</dbReference>
<dbReference type="InterPro" id="IPR008181">
    <property type="entry name" value="dUTPase"/>
</dbReference>
<organism evidence="6 7">
    <name type="scientific">Laodelphax striatellus</name>
    <name type="common">Small brown planthopper</name>
    <name type="synonym">Delphax striatella</name>
    <dbReference type="NCBI Taxonomy" id="195883"/>
    <lineage>
        <taxon>Eukaryota</taxon>
        <taxon>Metazoa</taxon>
        <taxon>Ecdysozoa</taxon>
        <taxon>Arthropoda</taxon>
        <taxon>Hexapoda</taxon>
        <taxon>Insecta</taxon>
        <taxon>Pterygota</taxon>
        <taxon>Neoptera</taxon>
        <taxon>Paraneoptera</taxon>
        <taxon>Hemiptera</taxon>
        <taxon>Auchenorrhyncha</taxon>
        <taxon>Fulgoroidea</taxon>
        <taxon>Delphacidae</taxon>
        <taxon>Criomorphinae</taxon>
        <taxon>Laodelphax</taxon>
    </lineage>
</organism>
<comment type="similarity">
    <text evidence="2">Belongs to the dUTPase family.</text>
</comment>
<dbReference type="Pfam" id="PF00692">
    <property type="entry name" value="dUTPase"/>
    <property type="match status" value="1"/>
</dbReference>
<evidence type="ECO:0000256" key="4">
    <source>
        <dbReference type="ARBA" id="ARBA00023080"/>
    </source>
</evidence>
<dbReference type="GO" id="GO:0000287">
    <property type="term" value="F:magnesium ion binding"/>
    <property type="evidence" value="ECO:0007669"/>
    <property type="project" value="InterPro"/>
</dbReference>
<evidence type="ECO:0000259" key="5">
    <source>
        <dbReference type="Pfam" id="PF00692"/>
    </source>
</evidence>
<dbReference type="STRING" id="195883.A0A482WUT0"/>
<dbReference type="SUPFAM" id="SSF51283">
    <property type="entry name" value="dUTPase-like"/>
    <property type="match status" value="1"/>
</dbReference>
<evidence type="ECO:0000313" key="6">
    <source>
        <dbReference type="EMBL" id="RZF37264.1"/>
    </source>
</evidence>
<gene>
    <name evidence="6" type="ORF">LSTR_LSTR013429</name>
</gene>
<dbReference type="Gene3D" id="2.70.40.10">
    <property type="match status" value="1"/>
</dbReference>
<comment type="caution">
    <text evidence="6">The sequence shown here is derived from an EMBL/GenBank/DDBJ whole genome shotgun (WGS) entry which is preliminary data.</text>
</comment>
<name>A0A482WUT0_LAOST</name>
<dbReference type="EMBL" id="QKKF02024776">
    <property type="protein sequence ID" value="RZF37264.1"/>
    <property type="molecule type" value="Genomic_DNA"/>
</dbReference>
<dbReference type="InParanoid" id="A0A482WUT0"/>
<accession>A0A482WUT0</accession>
<dbReference type="PANTHER" id="PTHR11241:SF0">
    <property type="entry name" value="DEOXYURIDINE 5'-TRIPHOSPHATE NUCLEOTIDOHYDROLASE"/>
    <property type="match status" value="1"/>
</dbReference>
<dbReference type="EC" id="3.6.1.23" evidence="3"/>
<comment type="pathway">
    <text evidence="1">Pyrimidine metabolism; dUMP biosynthesis; dUMP from dCTP (dUTP route): step 2/2.</text>
</comment>
<dbReference type="InterPro" id="IPR036157">
    <property type="entry name" value="dUTPase-like_sf"/>
</dbReference>
<protein>
    <recommendedName>
        <fullName evidence="3">dUTP diphosphatase</fullName>
        <ecNumber evidence="3">3.6.1.23</ecNumber>
    </recommendedName>
</protein>
<feature type="domain" description="dUTPase-like" evidence="5">
    <location>
        <begin position="36"/>
        <end position="80"/>
    </location>
</feature>
<dbReference type="PANTHER" id="PTHR11241">
    <property type="entry name" value="DEOXYURIDINE 5'-TRIPHOSPHATE NUCLEOTIDOHYDROLASE"/>
    <property type="match status" value="1"/>
</dbReference>